<dbReference type="AlphaFoldDB" id="A0AAD5GBR8"/>
<protein>
    <submittedName>
        <fullName evidence="1">Uncharacterized protein</fullName>
    </submittedName>
</protein>
<proteinExistence type="predicted"/>
<sequence length="60" mass="7164">MVSNSDLSRKRHQQITWSQVYLMLHHYLNISEEVWRELKKHPLRLGHGSPTTLFYTNAKS</sequence>
<keyword evidence="2" id="KW-1185">Reference proteome</keyword>
<gene>
    <name evidence="1" type="ORF">M8C21_025715</name>
</gene>
<evidence type="ECO:0000313" key="2">
    <source>
        <dbReference type="Proteomes" id="UP001206925"/>
    </source>
</evidence>
<comment type="caution">
    <text evidence="1">The sequence shown here is derived from an EMBL/GenBank/DDBJ whole genome shotgun (WGS) entry which is preliminary data.</text>
</comment>
<evidence type="ECO:0000313" key="1">
    <source>
        <dbReference type="EMBL" id="KAI7736630.1"/>
    </source>
</evidence>
<dbReference type="Proteomes" id="UP001206925">
    <property type="component" value="Unassembled WGS sequence"/>
</dbReference>
<dbReference type="EMBL" id="JAMZMK010009232">
    <property type="protein sequence ID" value="KAI7736630.1"/>
    <property type="molecule type" value="Genomic_DNA"/>
</dbReference>
<reference evidence="1" key="1">
    <citation type="submission" date="2022-06" db="EMBL/GenBank/DDBJ databases">
        <title>Uncovering the hologenomic basis of an extraordinary plant invasion.</title>
        <authorList>
            <person name="Bieker V.C."/>
            <person name="Martin M.D."/>
            <person name="Gilbert T."/>
            <person name="Hodgins K."/>
            <person name="Battlay P."/>
            <person name="Petersen B."/>
            <person name="Wilson J."/>
        </authorList>
    </citation>
    <scope>NUCLEOTIDE SEQUENCE</scope>
    <source>
        <strain evidence="1">AA19_3_7</strain>
        <tissue evidence="1">Leaf</tissue>
    </source>
</reference>
<organism evidence="1 2">
    <name type="scientific">Ambrosia artemisiifolia</name>
    <name type="common">Common ragweed</name>
    <dbReference type="NCBI Taxonomy" id="4212"/>
    <lineage>
        <taxon>Eukaryota</taxon>
        <taxon>Viridiplantae</taxon>
        <taxon>Streptophyta</taxon>
        <taxon>Embryophyta</taxon>
        <taxon>Tracheophyta</taxon>
        <taxon>Spermatophyta</taxon>
        <taxon>Magnoliopsida</taxon>
        <taxon>eudicotyledons</taxon>
        <taxon>Gunneridae</taxon>
        <taxon>Pentapetalae</taxon>
        <taxon>asterids</taxon>
        <taxon>campanulids</taxon>
        <taxon>Asterales</taxon>
        <taxon>Asteraceae</taxon>
        <taxon>Asteroideae</taxon>
        <taxon>Heliantheae alliance</taxon>
        <taxon>Heliantheae</taxon>
        <taxon>Ambrosia</taxon>
    </lineage>
</organism>
<feature type="non-terminal residue" evidence="1">
    <location>
        <position position="60"/>
    </location>
</feature>
<name>A0AAD5GBR8_AMBAR</name>
<accession>A0AAD5GBR8</accession>